<feature type="compositionally biased region" description="Low complexity" evidence="1">
    <location>
        <begin position="342"/>
        <end position="352"/>
    </location>
</feature>
<reference evidence="4 5" key="1">
    <citation type="submission" date="2013-07" db="EMBL/GenBank/DDBJ databases">
        <title>The Genome Sequence of Cryptococcus heveanensis BCC8398.</title>
        <authorList>
            <consortium name="The Broad Institute Genome Sequencing Platform"/>
            <person name="Cuomo C."/>
            <person name="Litvintseva A."/>
            <person name="Chen Y."/>
            <person name="Heitman J."/>
            <person name="Sun S."/>
            <person name="Springer D."/>
            <person name="Dromer F."/>
            <person name="Young S.K."/>
            <person name="Zeng Q."/>
            <person name="Gargeya S."/>
            <person name="Fitzgerald M."/>
            <person name="Abouelleil A."/>
            <person name="Alvarado L."/>
            <person name="Berlin A.M."/>
            <person name="Chapman S.B."/>
            <person name="Dewar J."/>
            <person name="Goldberg J."/>
            <person name="Griggs A."/>
            <person name="Gujja S."/>
            <person name="Hansen M."/>
            <person name="Howarth C."/>
            <person name="Imamovic A."/>
            <person name="Larimer J."/>
            <person name="McCowan C."/>
            <person name="Murphy C."/>
            <person name="Pearson M."/>
            <person name="Priest M."/>
            <person name="Roberts A."/>
            <person name="Saif S."/>
            <person name="Shea T."/>
            <person name="Sykes S."/>
            <person name="Wortman J."/>
            <person name="Nusbaum C."/>
            <person name="Birren B."/>
        </authorList>
    </citation>
    <scope>NUCLEOTIDE SEQUENCE [LARGE SCALE GENOMIC DNA]</scope>
    <source>
        <strain evidence="4 5">BCC8398</strain>
    </source>
</reference>
<feature type="domain" description="Peroxisomal membrane protein PEX14-like KPWE" evidence="2">
    <location>
        <begin position="144"/>
        <end position="188"/>
    </location>
</feature>
<dbReference type="Pfam" id="PF17733">
    <property type="entry name" value="KPWE_dom"/>
    <property type="match status" value="1"/>
</dbReference>
<evidence type="ECO:0000313" key="5">
    <source>
        <dbReference type="Proteomes" id="UP000092666"/>
    </source>
</evidence>
<dbReference type="Proteomes" id="UP000092666">
    <property type="component" value="Unassembled WGS sequence"/>
</dbReference>
<dbReference type="PANTHER" id="PTHR36855">
    <property type="entry name" value="CHROMOSOME 10, WHOLE GENOME SHOTGUN SEQUENCE"/>
    <property type="match status" value="1"/>
</dbReference>
<dbReference type="STRING" id="1296120.A0A1B9GL40"/>
<name>A0A1B9GL40_9TREE</name>
<feature type="compositionally biased region" description="Polar residues" evidence="1">
    <location>
        <begin position="362"/>
        <end position="380"/>
    </location>
</feature>
<evidence type="ECO:0000256" key="1">
    <source>
        <dbReference type="SAM" id="MobiDB-lite"/>
    </source>
</evidence>
<dbReference type="EMBL" id="KV700131">
    <property type="protein sequence ID" value="OCF31789.1"/>
    <property type="molecule type" value="Genomic_DNA"/>
</dbReference>
<dbReference type="InterPro" id="IPR058841">
    <property type="entry name" value="HTH_76"/>
</dbReference>
<evidence type="ECO:0000259" key="2">
    <source>
        <dbReference type="Pfam" id="PF17733"/>
    </source>
</evidence>
<feature type="compositionally biased region" description="Low complexity" evidence="1">
    <location>
        <begin position="193"/>
        <end position="234"/>
    </location>
</feature>
<protein>
    <submittedName>
        <fullName evidence="4">Uncharacterized protein</fullName>
    </submittedName>
</protein>
<feature type="region of interest" description="Disordered" evidence="1">
    <location>
        <begin position="431"/>
        <end position="484"/>
    </location>
</feature>
<feature type="region of interest" description="Disordered" evidence="1">
    <location>
        <begin position="1"/>
        <end position="31"/>
    </location>
</feature>
<feature type="compositionally biased region" description="Low complexity" evidence="1">
    <location>
        <begin position="1"/>
        <end position="24"/>
    </location>
</feature>
<organism evidence="4 5">
    <name type="scientific">Kwoniella heveanensis BCC8398</name>
    <dbReference type="NCBI Taxonomy" id="1296120"/>
    <lineage>
        <taxon>Eukaryota</taxon>
        <taxon>Fungi</taxon>
        <taxon>Dikarya</taxon>
        <taxon>Basidiomycota</taxon>
        <taxon>Agaricomycotina</taxon>
        <taxon>Tremellomycetes</taxon>
        <taxon>Tremellales</taxon>
        <taxon>Cryptococcaceae</taxon>
        <taxon>Kwoniella</taxon>
    </lineage>
</organism>
<feature type="region of interest" description="Disordered" evidence="1">
    <location>
        <begin position="101"/>
        <end position="125"/>
    </location>
</feature>
<evidence type="ECO:0000259" key="3">
    <source>
        <dbReference type="Pfam" id="PF25871"/>
    </source>
</evidence>
<dbReference type="PANTHER" id="PTHR36855:SF1">
    <property type="entry name" value="PEROXISOME MEMBRANE ANCHOR PROTEIN PEX14P N-TERMINAL DOMAIN-CONTAINING PROTEIN"/>
    <property type="match status" value="1"/>
</dbReference>
<keyword evidence="5" id="KW-1185">Reference proteome</keyword>
<dbReference type="OrthoDB" id="9936937at2759"/>
<dbReference type="InterPro" id="IPR040554">
    <property type="entry name" value="KPWE_PEX14_dom"/>
</dbReference>
<feature type="region of interest" description="Disordered" evidence="1">
    <location>
        <begin position="161"/>
        <end position="243"/>
    </location>
</feature>
<reference evidence="5" key="2">
    <citation type="submission" date="2013-12" db="EMBL/GenBank/DDBJ databases">
        <title>Evolution of pathogenesis and genome organization in the Tremellales.</title>
        <authorList>
            <person name="Cuomo C."/>
            <person name="Litvintseva A."/>
            <person name="Heitman J."/>
            <person name="Chen Y."/>
            <person name="Sun S."/>
            <person name="Springer D."/>
            <person name="Dromer F."/>
            <person name="Young S."/>
            <person name="Zeng Q."/>
            <person name="Chapman S."/>
            <person name="Gujja S."/>
            <person name="Saif S."/>
            <person name="Birren B."/>
        </authorList>
    </citation>
    <scope>NUCLEOTIDE SEQUENCE [LARGE SCALE GENOMIC DNA]</scope>
    <source>
        <strain evidence="5">BCC8398</strain>
    </source>
</reference>
<dbReference type="Pfam" id="PF25871">
    <property type="entry name" value="HTH_76"/>
    <property type="match status" value="1"/>
</dbReference>
<proteinExistence type="predicted"/>
<dbReference type="AlphaFoldDB" id="A0A1B9GL40"/>
<feature type="region of interest" description="Disordered" evidence="1">
    <location>
        <begin position="339"/>
        <end position="394"/>
    </location>
</feature>
<gene>
    <name evidence="4" type="ORF">I316_06596</name>
</gene>
<sequence length="484" mass="51420">MSTSPQQGFSQPQAGPSSSAAPSSKRSPEEMQKIFEAFEDYKFTEDPVFNDGLPTVFEASRGKKMSAGMIDKTIAEAQWFYWTKVNNLPIPFSEYEKHLADPLLPPPNPAGPPPPVPGTGSDRGADLSEAFRMMELGGTAGQTHLTFANLRQLVIDGKADHLMGKDIPNRTTDTPPSKSTMQARPKPWREQRSQAQSTQPTTNPTTSSSIASSSAQLQPQGQPQYQAQYQSQQGTSPIAPFATQTPDQASISALFAQPPDLGLFTGVEQFHFEGQPSLSAYPVQDQAHGGGQGQAQHSAFDAQYQSFFPLNQDLSAYMQTPVFPPELYQASDVPGPTVSYPTTTGSAASSSTLLPEMPLSPSYYSPYTTEQPPRPSQQADPSVPAPSLSSSGYGAAQAGIAYGGRGGGQEALGVGVGGQVGMELDEDWVNPAWFSQLSSDTGGTAEETSGEDGGDPATSSRSGPAEVTDTTERNPLNSDRCPPQ</sequence>
<feature type="compositionally biased region" description="Polar residues" evidence="1">
    <location>
        <begin position="169"/>
        <end position="182"/>
    </location>
</feature>
<feature type="compositionally biased region" description="Pro residues" evidence="1">
    <location>
        <begin position="103"/>
        <end position="117"/>
    </location>
</feature>
<feature type="domain" description="PEX14-like helix-turn-helix" evidence="3">
    <location>
        <begin position="33"/>
        <end position="100"/>
    </location>
</feature>
<evidence type="ECO:0000313" key="4">
    <source>
        <dbReference type="EMBL" id="OCF31789.1"/>
    </source>
</evidence>
<feature type="compositionally biased region" description="Polar residues" evidence="1">
    <location>
        <begin position="433"/>
        <end position="442"/>
    </location>
</feature>
<accession>A0A1B9GL40</accession>